<reference evidence="1" key="2">
    <citation type="journal article" date="2015" name="Fish Shellfish Immunol.">
        <title>Early steps in the European eel (Anguilla anguilla)-Vibrio vulnificus interaction in the gills: Role of the RtxA13 toxin.</title>
        <authorList>
            <person name="Callol A."/>
            <person name="Pajuelo D."/>
            <person name="Ebbesson L."/>
            <person name="Teles M."/>
            <person name="MacKenzie S."/>
            <person name="Amaro C."/>
        </authorList>
    </citation>
    <scope>NUCLEOTIDE SEQUENCE</scope>
</reference>
<dbReference type="EMBL" id="GBXM01104200">
    <property type="protein sequence ID" value="JAH04377.1"/>
    <property type="molecule type" value="Transcribed_RNA"/>
</dbReference>
<accession>A0A0E9PJC9</accession>
<sequence>MNTVIGQDNAGGHWRKEICPSYVLQLPTGQLGIPKL</sequence>
<evidence type="ECO:0000313" key="1">
    <source>
        <dbReference type="EMBL" id="JAH04377.1"/>
    </source>
</evidence>
<dbReference type="AlphaFoldDB" id="A0A0E9PJC9"/>
<proteinExistence type="predicted"/>
<protein>
    <submittedName>
        <fullName evidence="1">Uncharacterized protein</fullName>
    </submittedName>
</protein>
<organism evidence="1">
    <name type="scientific">Anguilla anguilla</name>
    <name type="common">European freshwater eel</name>
    <name type="synonym">Muraena anguilla</name>
    <dbReference type="NCBI Taxonomy" id="7936"/>
    <lineage>
        <taxon>Eukaryota</taxon>
        <taxon>Metazoa</taxon>
        <taxon>Chordata</taxon>
        <taxon>Craniata</taxon>
        <taxon>Vertebrata</taxon>
        <taxon>Euteleostomi</taxon>
        <taxon>Actinopterygii</taxon>
        <taxon>Neopterygii</taxon>
        <taxon>Teleostei</taxon>
        <taxon>Anguilliformes</taxon>
        <taxon>Anguillidae</taxon>
        <taxon>Anguilla</taxon>
    </lineage>
</organism>
<reference evidence="1" key="1">
    <citation type="submission" date="2014-11" db="EMBL/GenBank/DDBJ databases">
        <authorList>
            <person name="Amaro Gonzalez C."/>
        </authorList>
    </citation>
    <scope>NUCLEOTIDE SEQUENCE</scope>
</reference>
<name>A0A0E9PJC9_ANGAN</name>